<evidence type="ECO:0000313" key="1">
    <source>
        <dbReference type="EMBL" id="SUC18847.1"/>
    </source>
</evidence>
<dbReference type="Proteomes" id="UP000254191">
    <property type="component" value="Unassembled WGS sequence"/>
</dbReference>
<sequence>MYGLDIFPVEGGKPYRLTRDTQILCYLTSYQIGPEDWPHYRQPKKTRSKVIHEAMEYEAFAIPRVASVYMAVNDYAYFQGITHIRMEGPVLRYEYVYDNVQVQDPQMAKRANMVVDIYGIPLPDSTKPTYGVEWYGAFQGFRSAITRNTQMTYCVFRQKIHLEGGRYWSLPTTLPHLDKCVVFYHATNPQAEVSYLAHKKQLYSSAQTDIYVCVFVSGMVLTPKRRWGLSLYSEDGTLVFNTDYLPFTRGKSMELLLREGSVETPYSLPLVCATSQFVNASYQDDPIDWAKRNTGIRFRGKQIFVSERIRDAHRQHHVEQRIPFYVLNGSHYF</sequence>
<proteinExistence type="predicted"/>
<protein>
    <submittedName>
        <fullName evidence="1">Phage protein</fullName>
    </submittedName>
</protein>
<dbReference type="AlphaFoldDB" id="A0A379FGD1"/>
<name>A0A379FGD1_PROMI</name>
<reference evidence="1 2" key="1">
    <citation type="submission" date="2018-06" db="EMBL/GenBank/DDBJ databases">
        <authorList>
            <consortium name="Pathogen Informatics"/>
            <person name="Doyle S."/>
        </authorList>
    </citation>
    <scope>NUCLEOTIDE SEQUENCE [LARGE SCALE GENOMIC DNA]</scope>
    <source>
        <strain evidence="1 2">NCTC11938</strain>
    </source>
</reference>
<dbReference type="EMBL" id="UGTS01000004">
    <property type="protein sequence ID" value="SUC18847.1"/>
    <property type="molecule type" value="Genomic_DNA"/>
</dbReference>
<gene>
    <name evidence="1" type="ORF">NCTC11938_00932</name>
</gene>
<dbReference type="RefSeq" id="WP_151247628.1">
    <property type="nucleotide sequence ID" value="NZ_JANKBT010000024.1"/>
</dbReference>
<evidence type="ECO:0000313" key="2">
    <source>
        <dbReference type="Proteomes" id="UP000254191"/>
    </source>
</evidence>
<accession>A0A379FGD1</accession>
<organism evidence="1 2">
    <name type="scientific">Proteus mirabilis</name>
    <dbReference type="NCBI Taxonomy" id="584"/>
    <lineage>
        <taxon>Bacteria</taxon>
        <taxon>Pseudomonadati</taxon>
        <taxon>Pseudomonadota</taxon>
        <taxon>Gammaproteobacteria</taxon>
        <taxon>Enterobacterales</taxon>
        <taxon>Morganellaceae</taxon>
        <taxon>Proteus</taxon>
    </lineage>
</organism>